<dbReference type="GO" id="GO:0005525">
    <property type="term" value="F:GTP binding"/>
    <property type="evidence" value="ECO:0007669"/>
    <property type="project" value="UniProtKB-KW"/>
</dbReference>
<dbReference type="EMBL" id="GGMR01010777">
    <property type="protein sequence ID" value="MBY23396.1"/>
    <property type="molecule type" value="Transcribed_RNA"/>
</dbReference>
<dbReference type="InterPro" id="IPR027094">
    <property type="entry name" value="Mitofusin_fam"/>
</dbReference>
<gene>
    <name evidence="6" type="primary">Marf_4</name>
    <name evidence="6" type="ORF">g.91381</name>
</gene>
<dbReference type="PANTHER" id="PTHR10465:SF3">
    <property type="entry name" value="TRANSMEMBRANE GTPASE MARF-RELATED"/>
    <property type="match status" value="1"/>
</dbReference>
<accession>A0A2S2P3D6</accession>
<organism evidence="6">
    <name type="scientific">Schizaphis graminum</name>
    <name type="common">Green bug aphid</name>
    <dbReference type="NCBI Taxonomy" id="13262"/>
    <lineage>
        <taxon>Eukaryota</taxon>
        <taxon>Metazoa</taxon>
        <taxon>Ecdysozoa</taxon>
        <taxon>Arthropoda</taxon>
        <taxon>Hexapoda</taxon>
        <taxon>Insecta</taxon>
        <taxon>Pterygota</taxon>
        <taxon>Neoptera</taxon>
        <taxon>Paraneoptera</taxon>
        <taxon>Hemiptera</taxon>
        <taxon>Sternorrhyncha</taxon>
        <taxon>Aphidomorpha</taxon>
        <taxon>Aphidoidea</taxon>
        <taxon>Aphididae</taxon>
        <taxon>Aphidini</taxon>
        <taxon>Schizaphis</taxon>
    </lineage>
</organism>
<evidence type="ECO:0000256" key="5">
    <source>
        <dbReference type="ARBA" id="ARBA00023136"/>
    </source>
</evidence>
<evidence type="ECO:0000256" key="2">
    <source>
        <dbReference type="ARBA" id="ARBA00022741"/>
    </source>
</evidence>
<sequence length="146" mass="17224">MNFFYRVLSKLSKPNIFILFNHKHESAISKFSEESRKICMKKAVDFLVKDLKVCTLEETVSRIFFISANEVLQARINRNVSPLHSGTSAEGFDARYKNEFEEFERKLKDCLTKYAIKAKFLNNSKEGKHVIENLKGRVKELRYYRF</sequence>
<keyword evidence="2" id="KW-0547">Nucleotide-binding</keyword>
<evidence type="ECO:0000256" key="4">
    <source>
        <dbReference type="ARBA" id="ARBA00023134"/>
    </source>
</evidence>
<dbReference type="AlphaFoldDB" id="A0A2S2P3D6"/>
<keyword evidence="5" id="KW-0472">Membrane</keyword>
<dbReference type="GO" id="GO:0005741">
    <property type="term" value="C:mitochondrial outer membrane"/>
    <property type="evidence" value="ECO:0007669"/>
    <property type="project" value="TreeGrafter"/>
</dbReference>
<dbReference type="GO" id="GO:0051646">
    <property type="term" value="P:mitochondrion localization"/>
    <property type="evidence" value="ECO:0007669"/>
    <property type="project" value="TreeGrafter"/>
</dbReference>
<keyword evidence="4" id="KW-0342">GTP-binding</keyword>
<keyword evidence="3" id="KW-0378">Hydrolase</keyword>
<name>A0A2S2P3D6_SCHGA</name>
<proteinExistence type="predicted"/>
<comment type="subcellular location">
    <subcellularLocation>
        <location evidence="1">Membrane</location>
    </subcellularLocation>
</comment>
<protein>
    <submittedName>
        <fullName evidence="6">Transmembrane GTPase Marf</fullName>
    </submittedName>
</protein>
<keyword evidence="6" id="KW-0812">Transmembrane</keyword>
<evidence type="ECO:0000256" key="1">
    <source>
        <dbReference type="ARBA" id="ARBA00004370"/>
    </source>
</evidence>
<dbReference type="GO" id="GO:0008053">
    <property type="term" value="P:mitochondrial fusion"/>
    <property type="evidence" value="ECO:0007669"/>
    <property type="project" value="TreeGrafter"/>
</dbReference>
<evidence type="ECO:0000256" key="3">
    <source>
        <dbReference type="ARBA" id="ARBA00022801"/>
    </source>
</evidence>
<evidence type="ECO:0000313" key="6">
    <source>
        <dbReference type="EMBL" id="MBY23396.1"/>
    </source>
</evidence>
<dbReference type="GO" id="GO:0003924">
    <property type="term" value="F:GTPase activity"/>
    <property type="evidence" value="ECO:0007669"/>
    <property type="project" value="InterPro"/>
</dbReference>
<dbReference type="PANTHER" id="PTHR10465">
    <property type="entry name" value="TRANSMEMBRANE GTPASE FZO1"/>
    <property type="match status" value="1"/>
</dbReference>
<reference evidence="6" key="1">
    <citation type="submission" date="2018-04" db="EMBL/GenBank/DDBJ databases">
        <title>Transcriptome of Schizaphis graminum biotype I.</title>
        <authorList>
            <person name="Scully E.D."/>
            <person name="Geib S.M."/>
            <person name="Palmer N.A."/>
            <person name="Koch K."/>
            <person name="Bradshaw J."/>
            <person name="Heng-Moss T."/>
            <person name="Sarath G."/>
        </authorList>
    </citation>
    <scope>NUCLEOTIDE SEQUENCE</scope>
</reference>